<dbReference type="SMART" id="SM00192">
    <property type="entry name" value="LDLa"/>
    <property type="match status" value="3"/>
</dbReference>
<comment type="caution">
    <text evidence="8">Lacks conserved residue(s) required for the propagation of feature annotation.</text>
</comment>
<dbReference type="GO" id="GO:0012505">
    <property type="term" value="C:endomembrane system"/>
    <property type="evidence" value="ECO:0007669"/>
    <property type="project" value="UniProtKB-SubCell"/>
</dbReference>
<reference evidence="9" key="2">
    <citation type="submission" date="2025-09" db="UniProtKB">
        <authorList>
            <consortium name="Ensembl"/>
        </authorList>
    </citation>
    <scope>IDENTIFICATION</scope>
</reference>
<feature type="disulfide bond" evidence="8">
    <location>
        <begin position="107"/>
        <end position="122"/>
    </location>
</feature>
<evidence type="ECO:0000256" key="4">
    <source>
        <dbReference type="ARBA" id="ARBA00022737"/>
    </source>
</evidence>
<evidence type="ECO:0000313" key="10">
    <source>
        <dbReference type="Proteomes" id="UP000264820"/>
    </source>
</evidence>
<evidence type="ECO:0000256" key="7">
    <source>
        <dbReference type="ARBA" id="ARBA00023157"/>
    </source>
</evidence>
<keyword evidence="7 8" id="KW-1015">Disulfide bond</keyword>
<dbReference type="InterPro" id="IPR036055">
    <property type="entry name" value="LDL_receptor-like_sf"/>
</dbReference>
<name>A0A3Q3D5W7_HIPCM</name>
<feature type="disulfide bond" evidence="8">
    <location>
        <begin position="69"/>
        <end position="84"/>
    </location>
</feature>
<evidence type="ECO:0000256" key="3">
    <source>
        <dbReference type="ARBA" id="ARBA00022692"/>
    </source>
</evidence>
<keyword evidence="10" id="KW-1185">Reference proteome</keyword>
<accession>A0A3Q3D5W7</accession>
<dbReference type="PANTHER" id="PTHR24270">
    <property type="entry name" value="LOW-DENSITY LIPOPROTEIN RECEPTOR-RELATED"/>
    <property type="match status" value="1"/>
</dbReference>
<dbReference type="Pfam" id="PF00057">
    <property type="entry name" value="Ldl_recept_a"/>
    <property type="match status" value="3"/>
</dbReference>
<dbReference type="GO" id="GO:0005886">
    <property type="term" value="C:plasma membrane"/>
    <property type="evidence" value="ECO:0007669"/>
    <property type="project" value="TreeGrafter"/>
</dbReference>
<dbReference type="InterPro" id="IPR050685">
    <property type="entry name" value="LDLR"/>
</dbReference>
<protein>
    <submittedName>
        <fullName evidence="9">Uncharacterized protein</fullName>
    </submittedName>
</protein>
<proteinExistence type="predicted"/>
<dbReference type="GeneTree" id="ENSGT00940000162544"/>
<keyword evidence="4" id="KW-0677">Repeat</keyword>
<feature type="disulfide bond" evidence="8">
    <location>
        <begin position="36"/>
        <end position="51"/>
    </location>
</feature>
<keyword evidence="6" id="KW-0472">Membrane</keyword>
<evidence type="ECO:0000256" key="5">
    <source>
        <dbReference type="ARBA" id="ARBA00022989"/>
    </source>
</evidence>
<dbReference type="STRING" id="109280.ENSHCOP00000003594"/>
<evidence type="ECO:0000256" key="1">
    <source>
        <dbReference type="ARBA" id="ARBA00004167"/>
    </source>
</evidence>
<comment type="subcellular location">
    <subcellularLocation>
        <location evidence="2">Endomembrane system</location>
    </subcellularLocation>
    <subcellularLocation>
        <location evidence="1">Membrane</location>
        <topology evidence="1">Single-pass membrane protein</topology>
    </subcellularLocation>
</comment>
<evidence type="ECO:0000256" key="2">
    <source>
        <dbReference type="ARBA" id="ARBA00004308"/>
    </source>
</evidence>
<dbReference type="GO" id="GO:0016192">
    <property type="term" value="P:vesicle-mediated transport"/>
    <property type="evidence" value="ECO:0007669"/>
    <property type="project" value="UniProtKB-ARBA"/>
</dbReference>
<keyword evidence="3" id="KW-0812">Transmembrane</keyword>
<dbReference type="PROSITE" id="PS50068">
    <property type="entry name" value="LDLRA_2"/>
    <property type="match status" value="3"/>
</dbReference>
<evidence type="ECO:0000313" key="9">
    <source>
        <dbReference type="Ensembl" id="ENSHCOP00000003594.1"/>
    </source>
</evidence>
<dbReference type="InterPro" id="IPR002172">
    <property type="entry name" value="LDrepeatLR_classA_rpt"/>
</dbReference>
<evidence type="ECO:0000256" key="8">
    <source>
        <dbReference type="PROSITE-ProRule" id="PRU00124"/>
    </source>
</evidence>
<keyword evidence="5" id="KW-1133">Transmembrane helix</keyword>
<dbReference type="Ensembl" id="ENSHCOT00000008470.1">
    <property type="protein sequence ID" value="ENSHCOP00000003594.1"/>
    <property type="gene ID" value="ENSHCOG00000004973.1"/>
</dbReference>
<dbReference type="InterPro" id="IPR023415">
    <property type="entry name" value="LDLR_class-A_CS"/>
</dbReference>
<dbReference type="Proteomes" id="UP000264820">
    <property type="component" value="Unplaced"/>
</dbReference>
<dbReference type="AlphaFoldDB" id="A0A3Q3D5W7"/>
<reference evidence="9" key="1">
    <citation type="submission" date="2025-08" db="UniProtKB">
        <authorList>
            <consortium name="Ensembl"/>
        </authorList>
    </citation>
    <scope>IDENTIFICATION</scope>
</reference>
<evidence type="ECO:0000256" key="6">
    <source>
        <dbReference type="ARBA" id="ARBA00023136"/>
    </source>
</evidence>
<dbReference type="CDD" id="cd00112">
    <property type="entry name" value="LDLa"/>
    <property type="match status" value="3"/>
</dbReference>
<dbReference type="SUPFAM" id="SSF57424">
    <property type="entry name" value="LDL receptor-like module"/>
    <property type="match status" value="3"/>
</dbReference>
<dbReference type="PROSITE" id="PS01209">
    <property type="entry name" value="LDLRA_1"/>
    <property type="match status" value="2"/>
</dbReference>
<dbReference type="PRINTS" id="PR00261">
    <property type="entry name" value="LDLRECEPTOR"/>
</dbReference>
<sequence length="236" mass="26282">NFRGGQLVDKPVPLKCRNGFKACKDGLECVMYSHVCDGEEDCQDGSDEEECATECKAGFGQCVSVALRCDGYADCSDRSDEVDCSRPPRCPWQCGSSTQCIPLSWRCDGKADCHNGVDEDKCKYLHAQHLRPLQFGHRTQHKPSLKCLILFHNPKSLLNVGLLFPQANREVAPLTFTSVAAVSVWTRDWCATALSTVLTVRMRAWDAHCATARVHQHLTVITVVSALQRDRSVKRK</sequence>
<dbReference type="Gene3D" id="4.10.400.10">
    <property type="entry name" value="Low-density Lipoprotein Receptor"/>
    <property type="match status" value="3"/>
</dbReference>
<organism evidence="9 10">
    <name type="scientific">Hippocampus comes</name>
    <name type="common">Tiger tail seahorse</name>
    <dbReference type="NCBI Taxonomy" id="109280"/>
    <lineage>
        <taxon>Eukaryota</taxon>
        <taxon>Metazoa</taxon>
        <taxon>Chordata</taxon>
        <taxon>Craniata</taxon>
        <taxon>Vertebrata</taxon>
        <taxon>Euteleostomi</taxon>
        <taxon>Actinopterygii</taxon>
        <taxon>Neopterygii</taxon>
        <taxon>Teleostei</taxon>
        <taxon>Neoteleostei</taxon>
        <taxon>Acanthomorphata</taxon>
        <taxon>Syngnathiaria</taxon>
        <taxon>Syngnathiformes</taxon>
        <taxon>Syngnathoidei</taxon>
        <taxon>Syngnathidae</taxon>
        <taxon>Hippocampus</taxon>
    </lineage>
</organism>